<dbReference type="EMBL" id="CAJVPU010000887">
    <property type="protein sequence ID" value="CAG8465504.1"/>
    <property type="molecule type" value="Genomic_DNA"/>
</dbReference>
<evidence type="ECO:0000313" key="1">
    <source>
        <dbReference type="EMBL" id="CAG8465504.1"/>
    </source>
</evidence>
<gene>
    <name evidence="1" type="ORF">DHETER_LOCUS1477</name>
</gene>
<evidence type="ECO:0000313" key="2">
    <source>
        <dbReference type="Proteomes" id="UP000789702"/>
    </source>
</evidence>
<reference evidence="1" key="1">
    <citation type="submission" date="2021-06" db="EMBL/GenBank/DDBJ databases">
        <authorList>
            <person name="Kallberg Y."/>
            <person name="Tangrot J."/>
            <person name="Rosling A."/>
        </authorList>
    </citation>
    <scope>NUCLEOTIDE SEQUENCE</scope>
    <source>
        <strain evidence="1">IL203A</strain>
    </source>
</reference>
<accession>A0ACA9KCU0</accession>
<comment type="caution">
    <text evidence="1">The sequence shown here is derived from an EMBL/GenBank/DDBJ whole genome shotgun (WGS) entry which is preliminary data.</text>
</comment>
<feature type="non-terminal residue" evidence="1">
    <location>
        <position position="1"/>
    </location>
</feature>
<protein>
    <submittedName>
        <fullName evidence="1">10064_t:CDS:1</fullName>
    </submittedName>
</protein>
<name>A0ACA9KCU0_9GLOM</name>
<proteinExistence type="predicted"/>
<sequence>KIIEFEELKKFTNEMMDDIRFITVSCKFGATNQRRFLENKYPFFKLA</sequence>
<dbReference type="Proteomes" id="UP000789702">
    <property type="component" value="Unassembled WGS sequence"/>
</dbReference>
<keyword evidence="2" id="KW-1185">Reference proteome</keyword>
<organism evidence="1 2">
    <name type="scientific">Dentiscutata heterogama</name>
    <dbReference type="NCBI Taxonomy" id="1316150"/>
    <lineage>
        <taxon>Eukaryota</taxon>
        <taxon>Fungi</taxon>
        <taxon>Fungi incertae sedis</taxon>
        <taxon>Mucoromycota</taxon>
        <taxon>Glomeromycotina</taxon>
        <taxon>Glomeromycetes</taxon>
        <taxon>Diversisporales</taxon>
        <taxon>Gigasporaceae</taxon>
        <taxon>Dentiscutata</taxon>
    </lineage>
</organism>